<evidence type="ECO:0000256" key="1">
    <source>
        <dbReference type="SAM" id="MobiDB-lite"/>
    </source>
</evidence>
<feature type="region of interest" description="Disordered" evidence="1">
    <location>
        <begin position="450"/>
        <end position="508"/>
    </location>
</feature>
<dbReference type="EMBL" id="JAPUFD010000002">
    <property type="protein sequence ID" value="MDI1486074.1"/>
    <property type="molecule type" value="Genomic_DNA"/>
</dbReference>
<dbReference type="Proteomes" id="UP001161017">
    <property type="component" value="Unassembled WGS sequence"/>
</dbReference>
<organism evidence="2 3">
    <name type="scientific">Ramalina farinacea</name>
    <dbReference type="NCBI Taxonomy" id="258253"/>
    <lineage>
        <taxon>Eukaryota</taxon>
        <taxon>Fungi</taxon>
        <taxon>Dikarya</taxon>
        <taxon>Ascomycota</taxon>
        <taxon>Pezizomycotina</taxon>
        <taxon>Lecanoromycetes</taxon>
        <taxon>OSLEUM clade</taxon>
        <taxon>Lecanoromycetidae</taxon>
        <taxon>Lecanorales</taxon>
        <taxon>Lecanorineae</taxon>
        <taxon>Ramalinaceae</taxon>
        <taxon>Ramalina</taxon>
    </lineage>
</organism>
<evidence type="ECO:0000313" key="3">
    <source>
        <dbReference type="Proteomes" id="UP001161017"/>
    </source>
</evidence>
<gene>
    <name evidence="2" type="ORF">OHK93_004264</name>
</gene>
<sequence>MFMRELMLTIIVAPQHRLSTIKCLVKAVVKKDTRVRYRITESKAAGVGSRIPVRKGLGVQHRIIEPKAAVTESRTPVTRGTASHSSNLTVDVVHIATAATPATVEQSRVKMTACPAVPAVKKSLAAERIEARKVRVAKKMWWAPALRRAAKRGKTVKVKSDAADSSSESAVSSDEAGTATDKSDTSELSSEFEVQGGSFITTVKPDAAQPTTMPVAEVEWWEEVEEEGEGRLTYKSVRNEESGEYEDVVRCYTYRGSVLYSGWGCDAREWRSTPAEDGEVVKEKKEKKGKSVRFAYNEETGGPVTDSRDSVRWIEDLWGAPGAGEEEWAQKECGCSQGKCRCETEEWEWEMKELADAEWEVRREMIQQLMLEKINAEYGGEEVTEEAAAEEEVVEKVVEEVVEQVVEQAVEEMERLSINEGDAGEEEDGGGEKQKPADDLDRVFADFMAGKFADESDDEDEGYGGGGGAREDSGGGDGAVEDAGGGDGAVEDEGYAGEDAGGGGQLEDTPVIGAAYESLLCTGITEPDTSRIGCRVGQLGDPQQAQRESQSGQSSTNILNLISILADHIIREGTDGARMAPAQFRLHGVFSRFGWKKSGPMGT</sequence>
<evidence type="ECO:0000313" key="2">
    <source>
        <dbReference type="EMBL" id="MDI1486074.1"/>
    </source>
</evidence>
<reference evidence="2" key="1">
    <citation type="journal article" date="2023" name="Genome Biol. Evol.">
        <title>First Whole Genome Sequence and Flow Cytometry Genome Size Data for the Lichen-Forming Fungus Ramalina farinacea (Ascomycota).</title>
        <authorList>
            <person name="Llewellyn T."/>
            <person name="Mian S."/>
            <person name="Hill R."/>
            <person name="Leitch I.J."/>
            <person name="Gaya E."/>
        </authorList>
    </citation>
    <scope>NUCLEOTIDE SEQUENCE</scope>
    <source>
        <strain evidence="2">LIQ254RAFAR</strain>
    </source>
</reference>
<feature type="region of interest" description="Disordered" evidence="1">
    <location>
        <begin position="153"/>
        <end position="191"/>
    </location>
</feature>
<feature type="region of interest" description="Disordered" evidence="1">
    <location>
        <begin position="415"/>
        <end position="438"/>
    </location>
</feature>
<feature type="compositionally biased region" description="Low complexity" evidence="1">
    <location>
        <begin position="163"/>
        <end position="176"/>
    </location>
</feature>
<accession>A0AA43TSI7</accession>
<comment type="caution">
    <text evidence="2">The sequence shown here is derived from an EMBL/GenBank/DDBJ whole genome shotgun (WGS) entry which is preliminary data.</text>
</comment>
<protein>
    <submittedName>
        <fullName evidence="2">Uncharacterized protein</fullName>
    </submittedName>
</protein>
<dbReference type="AlphaFoldDB" id="A0AA43TSI7"/>
<proteinExistence type="predicted"/>
<feature type="compositionally biased region" description="Gly residues" evidence="1">
    <location>
        <begin position="475"/>
        <end position="488"/>
    </location>
</feature>
<keyword evidence="3" id="KW-1185">Reference proteome</keyword>
<name>A0AA43TSI7_9LECA</name>